<dbReference type="AlphaFoldDB" id="A0A1I4KN58"/>
<name>A0A1I4KN58_9RHOB</name>
<dbReference type="InterPro" id="IPR003715">
    <property type="entry name" value="Poly_export_N"/>
</dbReference>
<evidence type="ECO:0000256" key="1">
    <source>
        <dbReference type="ARBA" id="ARBA00022729"/>
    </source>
</evidence>
<keyword evidence="5" id="KW-1185">Reference proteome</keyword>
<dbReference type="EMBL" id="FOTQ01000001">
    <property type="protein sequence ID" value="SFL80202.1"/>
    <property type="molecule type" value="Genomic_DNA"/>
</dbReference>
<dbReference type="GO" id="GO:0015159">
    <property type="term" value="F:polysaccharide transmembrane transporter activity"/>
    <property type="evidence" value="ECO:0007669"/>
    <property type="project" value="InterPro"/>
</dbReference>
<dbReference type="Gene3D" id="3.30.1950.10">
    <property type="entry name" value="wza like domain"/>
    <property type="match status" value="1"/>
</dbReference>
<reference evidence="4 5" key="1">
    <citation type="submission" date="2016-10" db="EMBL/GenBank/DDBJ databases">
        <authorList>
            <person name="de Groot N.N."/>
        </authorList>
    </citation>
    <scope>NUCLEOTIDE SEQUENCE [LARGE SCALE GENOMIC DNA]</scope>
    <source>
        <strain evidence="4 5">DSM 15283</strain>
    </source>
</reference>
<dbReference type="Proteomes" id="UP000199144">
    <property type="component" value="Unassembled WGS sequence"/>
</dbReference>
<proteinExistence type="predicted"/>
<protein>
    <submittedName>
        <fullName evidence="4">Polysaccharide export outer membrane protein</fullName>
    </submittedName>
</protein>
<keyword evidence="1 2" id="KW-0732">Signal</keyword>
<dbReference type="Pfam" id="PF02563">
    <property type="entry name" value="Poly_export"/>
    <property type="match status" value="1"/>
</dbReference>
<evidence type="ECO:0000259" key="3">
    <source>
        <dbReference type="Pfam" id="PF02563"/>
    </source>
</evidence>
<dbReference type="STRING" id="254406.SAMN04488042_1011558"/>
<evidence type="ECO:0000313" key="5">
    <source>
        <dbReference type="Proteomes" id="UP000199144"/>
    </source>
</evidence>
<feature type="domain" description="Polysaccharide export protein N-terminal" evidence="3">
    <location>
        <begin position="80"/>
        <end position="160"/>
    </location>
</feature>
<feature type="chain" id="PRO_5011739408" evidence="2">
    <location>
        <begin position="27"/>
        <end position="367"/>
    </location>
</feature>
<sequence>MRRITCGILALVACLLLVSCSLPRGAATKGEVVGENAIPDDVTMVEVTRTSVVEVAKWPSAGWHGHYHWFSRVNGPGSKIIKPGDRVILTIWDNQDNSLLLGPGQRSVQVRPVEVSSSGAIFVPYVDEVFVGGLTPEQAREQVQNQMSAIAPSAQVQLEVQSGTRNSIDMVSGVKKPGQVELTGRNDSILWALAQGGGIDPVIQNPIVRIMRDGQSYEIPADELLKDPKKNVIVRGGDQVIVSENDRFFVALGASETEKLVYFDRENISVVEAMSSLGGLQDLRANPQGVLLLREYPKSAIKPNGFGPETQYVVFSFNMTTADGLFGAKKFMMQPGDVVMATESALKPAQAVIALLGSLFAINNIIN</sequence>
<dbReference type="PANTHER" id="PTHR33619">
    <property type="entry name" value="POLYSACCHARIDE EXPORT PROTEIN GFCE-RELATED"/>
    <property type="match status" value="1"/>
</dbReference>
<dbReference type="InterPro" id="IPR049712">
    <property type="entry name" value="Poly_export"/>
</dbReference>
<feature type="signal peptide" evidence="2">
    <location>
        <begin position="1"/>
        <end position="26"/>
    </location>
</feature>
<dbReference type="PROSITE" id="PS51257">
    <property type="entry name" value="PROKAR_LIPOPROTEIN"/>
    <property type="match status" value="1"/>
</dbReference>
<evidence type="ECO:0000256" key="2">
    <source>
        <dbReference type="SAM" id="SignalP"/>
    </source>
</evidence>
<accession>A0A1I4KN58</accession>
<gene>
    <name evidence="4" type="ORF">SAMN04488042_1011558</name>
</gene>
<dbReference type="Gene3D" id="3.10.560.10">
    <property type="entry name" value="Outer membrane lipoprotein wza domain like"/>
    <property type="match status" value="2"/>
</dbReference>
<organism evidence="4 5">
    <name type="scientific">Shimia aestuarii</name>
    <dbReference type="NCBI Taxonomy" id="254406"/>
    <lineage>
        <taxon>Bacteria</taxon>
        <taxon>Pseudomonadati</taxon>
        <taxon>Pseudomonadota</taxon>
        <taxon>Alphaproteobacteria</taxon>
        <taxon>Rhodobacterales</taxon>
        <taxon>Roseobacteraceae</taxon>
    </lineage>
</organism>
<dbReference type="PANTHER" id="PTHR33619:SF3">
    <property type="entry name" value="POLYSACCHARIDE EXPORT PROTEIN GFCE-RELATED"/>
    <property type="match status" value="1"/>
</dbReference>
<evidence type="ECO:0000313" key="4">
    <source>
        <dbReference type="EMBL" id="SFL80202.1"/>
    </source>
</evidence>